<dbReference type="InterPro" id="IPR008756">
    <property type="entry name" value="Peptidase_M56"/>
</dbReference>
<feature type="transmembrane region" description="Helical" evidence="1">
    <location>
        <begin position="6"/>
        <end position="26"/>
    </location>
</feature>
<protein>
    <submittedName>
        <fullName evidence="3">M56 family metallopeptidase</fullName>
    </submittedName>
</protein>
<reference evidence="3 4" key="1">
    <citation type="submission" date="2019-09" db="EMBL/GenBank/DDBJ databases">
        <authorList>
            <person name="Valk L.C."/>
        </authorList>
    </citation>
    <scope>NUCLEOTIDE SEQUENCE [LARGE SCALE GENOMIC DNA]</scope>
    <source>
        <strain evidence="3">GalUA</strain>
    </source>
</reference>
<keyword evidence="1" id="KW-1133">Transmembrane helix</keyword>
<feature type="domain" description="Peptidase M56" evidence="2">
    <location>
        <begin position="87"/>
        <end position="283"/>
    </location>
</feature>
<gene>
    <name evidence="3" type="ORF">F7O84_16245</name>
</gene>
<feature type="transmembrane region" description="Helical" evidence="1">
    <location>
        <begin position="35"/>
        <end position="53"/>
    </location>
</feature>
<evidence type="ECO:0000313" key="3">
    <source>
        <dbReference type="EMBL" id="KAB1435925.1"/>
    </source>
</evidence>
<sequence>MIISPSSLITIIVLCNFIIFVLYLFLKSYKRITKIHISTLLFLIMLVILRLLIPVEFRFAQTIAVKQVFPTFCSFLYLPILNVIGKELSVLHIFLVVWGIGSFLLFSKMIINYWIFNKLICQKPFISSPKIFAIIKNLESNRLRPANFKVIETDLISVPIVFGLFHPIILIPEIQLSNSELTYILKHEITHYYNHDILIKLLSELITIIYWWNPMIYLLKKDIDKVLEIRVDSSLIKILNDTEKIEYLECLLKIAKNGSNDQSYHFLPTFGANNVSELSQRFLIILNSNIRQRSKIVTSLLLTFIITIVLVSSSIILEPYSINPNDMYETIELTAETSYLVKNLKGGYDVYINNNYFATVTEIKNSYSDLSVYNNLQEVQYNEKKQ</sequence>
<feature type="transmembrane region" description="Helical" evidence="1">
    <location>
        <begin position="59"/>
        <end position="78"/>
    </location>
</feature>
<keyword evidence="1" id="KW-0472">Membrane</keyword>
<accession>A0A7V7QIA7</accession>
<dbReference type="Pfam" id="PF05569">
    <property type="entry name" value="Peptidase_M56"/>
    <property type="match status" value="1"/>
</dbReference>
<evidence type="ECO:0000256" key="1">
    <source>
        <dbReference type="SAM" id="Phobius"/>
    </source>
</evidence>
<evidence type="ECO:0000259" key="2">
    <source>
        <dbReference type="Pfam" id="PF05569"/>
    </source>
</evidence>
<feature type="transmembrane region" description="Helical" evidence="1">
    <location>
        <begin position="296"/>
        <end position="317"/>
    </location>
</feature>
<comment type="caution">
    <text evidence="3">The sequence shown here is derived from an EMBL/GenBank/DDBJ whole genome shotgun (WGS) entry which is preliminary data.</text>
</comment>
<name>A0A7V7QIA7_9FIRM</name>
<dbReference type="Proteomes" id="UP000461768">
    <property type="component" value="Unassembled WGS sequence"/>
</dbReference>
<dbReference type="PANTHER" id="PTHR34978">
    <property type="entry name" value="POSSIBLE SENSOR-TRANSDUCER PROTEIN BLAR"/>
    <property type="match status" value="1"/>
</dbReference>
<dbReference type="AlphaFoldDB" id="A0A7V7QIA7"/>
<feature type="transmembrane region" description="Helical" evidence="1">
    <location>
        <begin position="197"/>
        <end position="219"/>
    </location>
</feature>
<reference evidence="3 4" key="2">
    <citation type="submission" date="2020-02" db="EMBL/GenBank/DDBJ databases">
        <title>Candidatus Galacturonibacter soehngenii shows hetero-acetogenic catabolism of galacturonic acid but lacks a canonical carbon monoxide dehydrogenase/acetyl-CoA synthase complex.</title>
        <authorList>
            <person name="Diender M."/>
            <person name="Stouten G.R."/>
            <person name="Petersen J.F."/>
            <person name="Nielsen P.H."/>
            <person name="Dueholm M.S."/>
            <person name="Pronk J.T."/>
            <person name="Van Loosdrecht M.C.M."/>
        </authorList>
    </citation>
    <scope>NUCLEOTIDE SEQUENCE [LARGE SCALE GENOMIC DNA]</scope>
    <source>
        <strain evidence="3">GalUA</strain>
    </source>
</reference>
<feature type="transmembrane region" description="Helical" evidence="1">
    <location>
        <begin position="90"/>
        <end position="115"/>
    </location>
</feature>
<dbReference type="InterPro" id="IPR052173">
    <property type="entry name" value="Beta-lactam_resp_regulator"/>
</dbReference>
<keyword evidence="4" id="KW-1185">Reference proteome</keyword>
<organism evidence="3 4">
    <name type="scientific">Candidatus Galacturonatibacter soehngenii</name>
    <dbReference type="NCBI Taxonomy" id="2307010"/>
    <lineage>
        <taxon>Bacteria</taxon>
        <taxon>Bacillati</taxon>
        <taxon>Bacillota</taxon>
        <taxon>Clostridia</taxon>
        <taxon>Lachnospirales</taxon>
        <taxon>Lachnospiraceae</taxon>
        <taxon>Candidatus Galacturonatibacter</taxon>
    </lineage>
</organism>
<dbReference type="OrthoDB" id="9770467at2"/>
<dbReference type="CDD" id="cd07341">
    <property type="entry name" value="M56_BlaR1_MecR1_like"/>
    <property type="match status" value="1"/>
</dbReference>
<proteinExistence type="predicted"/>
<keyword evidence="1" id="KW-0812">Transmembrane</keyword>
<dbReference type="EMBL" id="WAGX01000007">
    <property type="protein sequence ID" value="KAB1435925.1"/>
    <property type="molecule type" value="Genomic_DNA"/>
</dbReference>
<evidence type="ECO:0000313" key="4">
    <source>
        <dbReference type="Proteomes" id="UP000461768"/>
    </source>
</evidence>
<dbReference type="PANTHER" id="PTHR34978:SF3">
    <property type="entry name" value="SLR0241 PROTEIN"/>
    <property type="match status" value="1"/>
</dbReference>